<comment type="caution">
    <text evidence="1">The sequence shown here is derived from an EMBL/GenBank/DDBJ whole genome shotgun (WGS) entry which is preliminary data.</text>
</comment>
<gene>
    <name evidence="1" type="ORF">QWZ14_25185</name>
</gene>
<evidence type="ECO:0000313" key="1">
    <source>
        <dbReference type="EMBL" id="MDN3567688.1"/>
    </source>
</evidence>
<dbReference type="RefSeq" id="WP_290319747.1">
    <property type="nucleotide sequence ID" value="NZ_JAUFPN010000197.1"/>
</dbReference>
<accession>A0ABT8ADS4</accession>
<dbReference type="EMBL" id="JAUFPN010000197">
    <property type="protein sequence ID" value="MDN3567688.1"/>
    <property type="molecule type" value="Genomic_DNA"/>
</dbReference>
<name>A0ABT8ADS4_9PROT</name>
<evidence type="ECO:0000313" key="2">
    <source>
        <dbReference type="Proteomes" id="UP001529369"/>
    </source>
</evidence>
<evidence type="ECO:0008006" key="3">
    <source>
        <dbReference type="Google" id="ProtNLM"/>
    </source>
</evidence>
<keyword evidence="2" id="KW-1185">Reference proteome</keyword>
<protein>
    <recommendedName>
        <fullName evidence="3">Secreted protein</fullName>
    </recommendedName>
</protein>
<dbReference type="Proteomes" id="UP001529369">
    <property type="component" value="Unassembled WGS sequence"/>
</dbReference>
<proteinExistence type="predicted"/>
<sequence>MADFVIVVATMAAVASGAATGPVPDRLPTLGFKTYPSLEACEAAAADNRPQPGTRLVCLPIEPPPGAMFSAH</sequence>
<reference evidence="2" key="1">
    <citation type="journal article" date="2019" name="Int. J. Syst. Evol. Microbiol.">
        <title>The Global Catalogue of Microorganisms (GCM) 10K type strain sequencing project: providing services to taxonomists for standard genome sequencing and annotation.</title>
        <authorList>
            <consortium name="The Broad Institute Genomics Platform"/>
            <consortium name="The Broad Institute Genome Sequencing Center for Infectious Disease"/>
            <person name="Wu L."/>
            <person name="Ma J."/>
        </authorList>
    </citation>
    <scope>NUCLEOTIDE SEQUENCE [LARGE SCALE GENOMIC DNA]</scope>
    <source>
        <strain evidence="2">CECT 7131</strain>
    </source>
</reference>
<organism evidence="1 2">
    <name type="scientific">Paeniroseomonas aquatica</name>
    <dbReference type="NCBI Taxonomy" id="373043"/>
    <lineage>
        <taxon>Bacteria</taxon>
        <taxon>Pseudomonadati</taxon>
        <taxon>Pseudomonadota</taxon>
        <taxon>Alphaproteobacteria</taxon>
        <taxon>Acetobacterales</taxon>
        <taxon>Acetobacteraceae</taxon>
        <taxon>Paeniroseomonas</taxon>
    </lineage>
</organism>